<dbReference type="EMBL" id="JMQA01000041">
    <property type="protein sequence ID" value="KFM95775.1"/>
    <property type="molecule type" value="Genomic_DNA"/>
</dbReference>
<dbReference type="GeneID" id="77007899"/>
<sequence length="652" mass="72038">MSPHRLQTVRPDDILAVGSGPVFFSLLSALTRSGFTDFHLCMTGSASADRKPLAEWLRGARQAAPEAKLREAVLGQEDAAGWRNAVRPHQTILYASQEGEPGELLLLEQACREENKALLPAVCLHRTGVAGPFVQPGLEGGWESAWRRLHETALCRGPQRQPVSVAAGALLANALVSRLLRYIAGESGAGEGNLVYLLDLETLEGGWHAFFPHPFAHGRKGIPIENLQISWRRLEQISDHWFERTSEQWIKQPSERWIKKSPERWIKHTSEQRIKQTSDHPTDQTSDQPFKQITKCGIEPIFEGSLPAGWFSYFGRLTSGQIGIFHAWEEGGLSQLPLAQCRVQSADPLSEGPASLLPDLVCAGLTHEEARREAGLTGIEAYVSRLAEALLDETGGVIGIGAGETAAEALRRGLEAYLCETLRRRICGQTRVQAEERECEGKRAQEQAEERVYEQKREQEQAAEREHEQKREHEGKRGQEQVHKQSQELVPSAACVRLGNVEDKHCRYYLQVLNIMRGEPVIGLGEAVSGFPVFWAGTGGAWYGGVGLNHTFALRNALRAALMMAQNTQDPPGSVCRPANVLEIPSVQLKQDAPVLVDIDSIDETFQPEVLFDALQVVRKDGYHLNVVDLAVEPFLKELAVFGVSLRVGGTS</sequence>
<dbReference type="Gene3D" id="3.40.50.720">
    <property type="entry name" value="NAD(P)-binding Rossmann-like Domain"/>
    <property type="match status" value="1"/>
</dbReference>
<evidence type="ECO:0000313" key="2">
    <source>
        <dbReference type="EMBL" id="KFM95775.1"/>
    </source>
</evidence>
<feature type="region of interest" description="Disordered" evidence="1">
    <location>
        <begin position="437"/>
        <end position="486"/>
    </location>
</feature>
<dbReference type="AlphaFoldDB" id="A0A090YUK4"/>
<dbReference type="RefSeq" id="WP_124332870.1">
    <property type="nucleotide sequence ID" value="NZ_BGML01000008.1"/>
</dbReference>
<evidence type="ECO:0000256" key="1">
    <source>
        <dbReference type="SAM" id="MobiDB-lite"/>
    </source>
</evidence>
<proteinExistence type="predicted"/>
<evidence type="ECO:0000313" key="3">
    <source>
        <dbReference type="Proteomes" id="UP000029278"/>
    </source>
</evidence>
<comment type="caution">
    <text evidence="2">The sequence shown here is derived from an EMBL/GenBank/DDBJ whole genome shotgun (WGS) entry which is preliminary data.</text>
</comment>
<dbReference type="STRING" id="44252.DJ90_2254"/>
<reference evidence="2 3" key="1">
    <citation type="submission" date="2014-04" db="EMBL/GenBank/DDBJ databases">
        <authorList>
            <person name="Bishop-Lilly K.A."/>
            <person name="Broomall S.M."/>
            <person name="Chain P.S."/>
            <person name="Chertkov O."/>
            <person name="Coyne S.R."/>
            <person name="Daligault H.E."/>
            <person name="Davenport K.W."/>
            <person name="Erkkila T."/>
            <person name="Frey K.G."/>
            <person name="Gibbons H.S."/>
            <person name="Gu W."/>
            <person name="Jaissle J."/>
            <person name="Johnson S.L."/>
            <person name="Koroleva G.I."/>
            <person name="Ladner J.T."/>
            <person name="Lo C.-C."/>
            <person name="Minogue T.D."/>
            <person name="Munk C."/>
            <person name="Palacios G.F."/>
            <person name="Redden C.L."/>
            <person name="Rosenzweig C.N."/>
            <person name="Scholz M.B."/>
            <person name="Teshima H."/>
            <person name="Xu Y."/>
        </authorList>
    </citation>
    <scope>NUCLEOTIDE SEQUENCE [LARGE SCALE GENOMIC DNA]</scope>
    <source>
        <strain evidence="2 3">8244</strain>
    </source>
</reference>
<organism evidence="2 3">
    <name type="scientific">Paenibacillus macerans</name>
    <name type="common">Bacillus macerans</name>
    <dbReference type="NCBI Taxonomy" id="44252"/>
    <lineage>
        <taxon>Bacteria</taxon>
        <taxon>Bacillati</taxon>
        <taxon>Bacillota</taxon>
        <taxon>Bacilli</taxon>
        <taxon>Bacillales</taxon>
        <taxon>Paenibacillaceae</taxon>
        <taxon>Paenibacillus</taxon>
    </lineage>
</organism>
<dbReference type="Proteomes" id="UP000029278">
    <property type="component" value="Unassembled WGS sequence"/>
</dbReference>
<protein>
    <submittedName>
        <fullName evidence="2">Putative group-specific protein</fullName>
    </submittedName>
</protein>
<dbReference type="PATRIC" id="fig|44252.3.peg.5136"/>
<accession>A0A090YUK4</accession>
<keyword evidence="3" id="KW-1185">Reference proteome</keyword>
<feature type="region of interest" description="Disordered" evidence="1">
    <location>
        <begin position="269"/>
        <end position="288"/>
    </location>
</feature>
<dbReference type="HOGENOM" id="CLU_428062_0_0_9"/>
<name>A0A090YUK4_PAEMA</name>
<gene>
    <name evidence="2" type="ORF">DJ90_2254</name>
</gene>
<dbReference type="OrthoDB" id="2369163at2"/>
<feature type="compositionally biased region" description="Basic and acidic residues" evidence="1">
    <location>
        <begin position="269"/>
        <end position="282"/>
    </location>
</feature>